<dbReference type="GO" id="GO:0008233">
    <property type="term" value="F:peptidase activity"/>
    <property type="evidence" value="ECO:0007669"/>
    <property type="project" value="UniProtKB-UniRule"/>
</dbReference>
<dbReference type="Pfam" id="PF06703">
    <property type="entry name" value="SPC25"/>
    <property type="match status" value="1"/>
</dbReference>
<evidence type="ECO:0000256" key="1">
    <source>
        <dbReference type="ARBA" id="ARBA00004477"/>
    </source>
</evidence>
<dbReference type="GO" id="GO:0006465">
    <property type="term" value="P:signal peptide processing"/>
    <property type="evidence" value="ECO:0007669"/>
    <property type="project" value="UniProtKB-UniRule"/>
</dbReference>
<keyword evidence="7" id="KW-0472">Membrane</keyword>
<evidence type="ECO:0000256" key="7">
    <source>
        <dbReference type="ARBA" id="ARBA00023136"/>
    </source>
</evidence>
<evidence type="ECO:0000256" key="9">
    <source>
        <dbReference type="RuleBase" id="RU368033"/>
    </source>
</evidence>
<sequence>MAGVQAGNREGASGGEDVGRVKPKIVNLADPYAVKRQLDDVASEDHTYVILNLVIQFVSFFKEKNYIVLTHPVERSCTRTGLAVSSKMSRFSDTYTLRIESADPTSKAAYPAVEFTKSVTTWFCSDGIFAEDIFEEDVEDLLEEYESDSRKKK</sequence>
<comment type="function">
    <text evidence="8 9">Component of the signal peptidase complex (SPC) which catalyzes the cleavage of N-terminal signal sequences from nascent proteins as they are translocated into the lumen of the endoplasmic reticulum. Enhances the enzymatic activity of SPC and facilitates the interactions between different components of the translocation site.</text>
</comment>
<evidence type="ECO:0000313" key="10">
    <source>
        <dbReference type="EMBL" id="GBG64854.1"/>
    </source>
</evidence>
<dbReference type="Gramene" id="GBG64854">
    <property type="protein sequence ID" value="GBG64854"/>
    <property type="gene ID" value="CBR_g48322"/>
</dbReference>
<keyword evidence="6" id="KW-1133">Transmembrane helix</keyword>
<evidence type="ECO:0000256" key="6">
    <source>
        <dbReference type="ARBA" id="ARBA00022989"/>
    </source>
</evidence>
<dbReference type="PANTHER" id="PTHR13085">
    <property type="entry name" value="MICROSOMAL SIGNAL PEPTIDASE 25 KDA SUBUNIT"/>
    <property type="match status" value="1"/>
</dbReference>
<dbReference type="Proteomes" id="UP000265515">
    <property type="component" value="Unassembled WGS sequence"/>
</dbReference>
<keyword evidence="4" id="KW-0812">Transmembrane</keyword>
<evidence type="ECO:0000256" key="4">
    <source>
        <dbReference type="ARBA" id="ARBA00022692"/>
    </source>
</evidence>
<gene>
    <name evidence="10" type="ORF">CBR_g48322</name>
</gene>
<dbReference type="PANTHER" id="PTHR13085:SF0">
    <property type="entry name" value="SIGNAL PEPTIDASE COMPLEX SUBUNIT 2"/>
    <property type="match status" value="1"/>
</dbReference>
<dbReference type="InterPro" id="IPR009582">
    <property type="entry name" value="Spc2/SPCS2"/>
</dbReference>
<dbReference type="GO" id="GO:0005787">
    <property type="term" value="C:signal peptidase complex"/>
    <property type="evidence" value="ECO:0007669"/>
    <property type="project" value="UniProtKB-UniRule"/>
</dbReference>
<dbReference type="OrthoDB" id="29558at2759"/>
<evidence type="ECO:0000256" key="8">
    <source>
        <dbReference type="ARBA" id="ARBA00045608"/>
    </source>
</evidence>
<dbReference type="STRING" id="69332.A0A388K471"/>
<evidence type="ECO:0000256" key="2">
    <source>
        <dbReference type="ARBA" id="ARBA00007324"/>
    </source>
</evidence>
<evidence type="ECO:0000256" key="3">
    <source>
        <dbReference type="ARBA" id="ARBA00017057"/>
    </source>
</evidence>
<dbReference type="OMA" id="EGLFWND"/>
<keyword evidence="5 9" id="KW-0256">Endoplasmic reticulum</keyword>
<name>A0A388K471_CHABU</name>
<comment type="caution">
    <text evidence="10">The sequence shown here is derived from an EMBL/GenBank/DDBJ whole genome shotgun (WGS) entry which is preliminary data.</text>
</comment>
<reference evidence="10 11" key="1">
    <citation type="journal article" date="2018" name="Cell">
        <title>The Chara Genome: Secondary Complexity and Implications for Plant Terrestrialization.</title>
        <authorList>
            <person name="Nishiyama T."/>
            <person name="Sakayama H."/>
            <person name="Vries J.D."/>
            <person name="Buschmann H."/>
            <person name="Saint-Marcoux D."/>
            <person name="Ullrich K.K."/>
            <person name="Haas F.B."/>
            <person name="Vanderstraeten L."/>
            <person name="Becker D."/>
            <person name="Lang D."/>
            <person name="Vosolsobe S."/>
            <person name="Rombauts S."/>
            <person name="Wilhelmsson P.K.I."/>
            <person name="Janitza P."/>
            <person name="Kern R."/>
            <person name="Heyl A."/>
            <person name="Rumpler F."/>
            <person name="Villalobos L.I.A.C."/>
            <person name="Clay J.M."/>
            <person name="Skokan R."/>
            <person name="Toyoda A."/>
            <person name="Suzuki Y."/>
            <person name="Kagoshima H."/>
            <person name="Schijlen E."/>
            <person name="Tajeshwar N."/>
            <person name="Catarino B."/>
            <person name="Hetherington A.J."/>
            <person name="Saltykova A."/>
            <person name="Bonnot C."/>
            <person name="Breuninger H."/>
            <person name="Symeonidi A."/>
            <person name="Radhakrishnan G.V."/>
            <person name="Van Nieuwerburgh F."/>
            <person name="Deforce D."/>
            <person name="Chang C."/>
            <person name="Karol K.G."/>
            <person name="Hedrich R."/>
            <person name="Ulvskov P."/>
            <person name="Glockner G."/>
            <person name="Delwiche C.F."/>
            <person name="Petrasek J."/>
            <person name="Van de Peer Y."/>
            <person name="Friml J."/>
            <person name="Beilby M."/>
            <person name="Dolan L."/>
            <person name="Kohara Y."/>
            <person name="Sugano S."/>
            <person name="Fujiyama A."/>
            <person name="Delaux P.-M."/>
            <person name="Quint M."/>
            <person name="TheiBen G."/>
            <person name="Hagemann M."/>
            <person name="Harholt J."/>
            <person name="Dunand C."/>
            <person name="Zachgo S."/>
            <person name="Langdale J."/>
            <person name="Maumus F."/>
            <person name="Straeten D.V.D."/>
            <person name="Gould S.B."/>
            <person name="Rensing S.A."/>
        </authorList>
    </citation>
    <scope>NUCLEOTIDE SEQUENCE [LARGE SCALE GENOMIC DNA]</scope>
    <source>
        <strain evidence="10 11">S276</strain>
    </source>
</reference>
<evidence type="ECO:0000313" key="11">
    <source>
        <dbReference type="Proteomes" id="UP000265515"/>
    </source>
</evidence>
<comment type="subcellular location">
    <subcellularLocation>
        <location evidence="1 9">Endoplasmic reticulum membrane</location>
        <topology evidence="1 9">Multi-pass membrane protein</topology>
    </subcellularLocation>
</comment>
<dbReference type="EMBL" id="BFEA01000055">
    <property type="protein sequence ID" value="GBG64854.1"/>
    <property type="molecule type" value="Genomic_DNA"/>
</dbReference>
<dbReference type="GO" id="GO:0045047">
    <property type="term" value="P:protein targeting to ER"/>
    <property type="evidence" value="ECO:0007669"/>
    <property type="project" value="TreeGrafter"/>
</dbReference>
<protein>
    <recommendedName>
        <fullName evidence="3 9">Signal peptidase complex subunit 2</fullName>
    </recommendedName>
</protein>
<proteinExistence type="inferred from homology"/>
<organism evidence="10 11">
    <name type="scientific">Chara braunii</name>
    <name type="common">Braun's stonewort</name>
    <dbReference type="NCBI Taxonomy" id="69332"/>
    <lineage>
        <taxon>Eukaryota</taxon>
        <taxon>Viridiplantae</taxon>
        <taxon>Streptophyta</taxon>
        <taxon>Charophyceae</taxon>
        <taxon>Charales</taxon>
        <taxon>Characeae</taxon>
        <taxon>Chara</taxon>
    </lineage>
</organism>
<accession>A0A388K471</accession>
<evidence type="ECO:0000256" key="5">
    <source>
        <dbReference type="ARBA" id="ARBA00022824"/>
    </source>
</evidence>
<comment type="similarity">
    <text evidence="2 9">Belongs to the SPCS2 family.</text>
</comment>
<keyword evidence="11" id="KW-1185">Reference proteome</keyword>
<dbReference type="AlphaFoldDB" id="A0A388K471"/>